<dbReference type="OrthoDB" id="278212at2759"/>
<gene>
    <name evidence="1" type="ORF">HXX76_014011</name>
</gene>
<dbReference type="GO" id="GO:0005759">
    <property type="term" value="C:mitochondrial matrix"/>
    <property type="evidence" value="ECO:0007669"/>
    <property type="project" value="InterPro"/>
</dbReference>
<dbReference type="PANTHER" id="PTHR10826">
    <property type="entry name" value="COMPLEMENT COMPONENT 1"/>
    <property type="match status" value="1"/>
</dbReference>
<evidence type="ECO:0000313" key="1">
    <source>
        <dbReference type="EMBL" id="KAG2425102.1"/>
    </source>
</evidence>
<dbReference type="Gene3D" id="3.10.280.10">
    <property type="entry name" value="Mitochondrial glycoprotein"/>
    <property type="match status" value="1"/>
</dbReference>
<dbReference type="Proteomes" id="UP000650467">
    <property type="component" value="Unassembled WGS sequence"/>
</dbReference>
<dbReference type="EMBL" id="JAEHOC010000059">
    <property type="protein sequence ID" value="KAG2425102.1"/>
    <property type="molecule type" value="Genomic_DNA"/>
</dbReference>
<dbReference type="InterPro" id="IPR036561">
    <property type="entry name" value="MAM33_sf"/>
</dbReference>
<dbReference type="Pfam" id="PF02330">
    <property type="entry name" value="MAM33"/>
    <property type="match status" value="1"/>
</dbReference>
<name>A0A835SHQ9_CHLIN</name>
<dbReference type="AlphaFoldDB" id="A0A835SHQ9"/>
<dbReference type="InterPro" id="IPR003428">
    <property type="entry name" value="MAM33"/>
</dbReference>
<evidence type="ECO:0000313" key="2">
    <source>
        <dbReference type="Proteomes" id="UP000650467"/>
    </source>
</evidence>
<dbReference type="SUPFAM" id="SSF54529">
    <property type="entry name" value="Mitochondrial glycoprotein MAM33-like"/>
    <property type="match status" value="1"/>
</dbReference>
<reference evidence="1" key="1">
    <citation type="journal article" date="2020" name="bioRxiv">
        <title>Comparative genomics of Chlamydomonas.</title>
        <authorList>
            <person name="Craig R.J."/>
            <person name="Hasan A.R."/>
            <person name="Ness R.W."/>
            <person name="Keightley P.D."/>
        </authorList>
    </citation>
    <scope>NUCLEOTIDE SEQUENCE</scope>
    <source>
        <strain evidence="1">SAG 7.73</strain>
    </source>
</reference>
<protein>
    <submittedName>
        <fullName evidence="1">Uncharacterized protein</fullName>
    </submittedName>
</protein>
<organism evidence="1 2">
    <name type="scientific">Chlamydomonas incerta</name>
    <dbReference type="NCBI Taxonomy" id="51695"/>
    <lineage>
        <taxon>Eukaryota</taxon>
        <taxon>Viridiplantae</taxon>
        <taxon>Chlorophyta</taxon>
        <taxon>core chlorophytes</taxon>
        <taxon>Chlorophyceae</taxon>
        <taxon>CS clade</taxon>
        <taxon>Chlamydomonadales</taxon>
        <taxon>Chlamydomonadaceae</taxon>
        <taxon>Chlamydomonas</taxon>
    </lineage>
</organism>
<comment type="caution">
    <text evidence="1">The sequence shown here is derived from an EMBL/GenBank/DDBJ whole genome shotgun (WGS) entry which is preliminary data.</text>
</comment>
<sequence length="254" mass="28338">MASLRATVLSCPTSARPAAATPIACTASTSGREAAWRVHQHARRGRCSVVAAASGDKHSVAASLVAVLKDEIKYERESYRKEELILSGPPGEFELSDEPGTSAFLLAKKFGKEEIIVRVNLDAQPDYDEDEDEMDEYEDEEAQSRPVEFVVNIAKPSWGDDQVLVFECESDGEYLTIHSVSIDSMDGDEEFSAPAYKGPAFQDLDDTLQQAFVDYLEERGVNAYLGEYIRVYLEDKARVEYQSWLGRMRDFIGK</sequence>
<keyword evidence="2" id="KW-1185">Reference proteome</keyword>
<accession>A0A835SHQ9</accession>
<dbReference type="PANTHER" id="PTHR10826:SF1">
    <property type="entry name" value="COMPLEMENT COMPONENT 1 Q SUBCOMPONENT-BINDING PROTEIN, MITOCHONDRIAL"/>
    <property type="match status" value="1"/>
</dbReference>
<proteinExistence type="predicted"/>